<feature type="compositionally biased region" description="Acidic residues" evidence="1">
    <location>
        <begin position="68"/>
        <end position="82"/>
    </location>
</feature>
<keyword evidence="3" id="KW-1185">Reference proteome</keyword>
<feature type="region of interest" description="Disordered" evidence="1">
    <location>
        <begin position="1"/>
        <end position="32"/>
    </location>
</feature>
<evidence type="ECO:0000313" key="3">
    <source>
        <dbReference type="Proteomes" id="UP001239267"/>
    </source>
</evidence>
<dbReference type="EMBL" id="JAUSTB010000003">
    <property type="protein sequence ID" value="MDQ0145478.1"/>
    <property type="molecule type" value="Genomic_DNA"/>
</dbReference>
<feature type="region of interest" description="Disordered" evidence="1">
    <location>
        <begin position="61"/>
        <end position="82"/>
    </location>
</feature>
<protein>
    <submittedName>
        <fullName evidence="2">Uncharacterized protein</fullName>
    </submittedName>
</protein>
<dbReference type="AlphaFoldDB" id="A0AAJ1STI1"/>
<accession>A0AAJ1STI1</accession>
<proteinExistence type="predicted"/>
<gene>
    <name evidence="2" type="ORF">J2T23_001368</name>
</gene>
<reference evidence="2 3" key="1">
    <citation type="submission" date="2023-07" db="EMBL/GenBank/DDBJ databases">
        <title>Sorghum-associated microbial communities from plants grown in Nebraska, USA.</title>
        <authorList>
            <person name="Schachtman D."/>
        </authorList>
    </citation>
    <scope>NUCLEOTIDE SEQUENCE [LARGE SCALE GENOMIC DNA]</scope>
    <source>
        <strain evidence="2 3">DS1001</strain>
    </source>
</reference>
<dbReference type="Proteomes" id="UP001239267">
    <property type="component" value="Unassembled WGS sequence"/>
</dbReference>
<organism evidence="2 3">
    <name type="scientific">Pseudarthrobacter niigatensis</name>
    <dbReference type="NCBI Taxonomy" id="369935"/>
    <lineage>
        <taxon>Bacteria</taxon>
        <taxon>Bacillati</taxon>
        <taxon>Actinomycetota</taxon>
        <taxon>Actinomycetes</taxon>
        <taxon>Micrococcales</taxon>
        <taxon>Micrococcaceae</taxon>
        <taxon>Pseudarthrobacter</taxon>
    </lineage>
</organism>
<evidence type="ECO:0000313" key="2">
    <source>
        <dbReference type="EMBL" id="MDQ0145478.1"/>
    </source>
</evidence>
<sequence>MTDSGAGGANDPFDGNDGIVAGPAHAETPESIADDVRHDIQLGQVQDDVAHVLQERFEDAGIDARPEEVDDLAEEIERDASS</sequence>
<comment type="caution">
    <text evidence="2">The sequence shown here is derived from an EMBL/GenBank/DDBJ whole genome shotgun (WGS) entry which is preliminary data.</text>
</comment>
<dbReference type="RefSeq" id="WP_307358328.1">
    <property type="nucleotide sequence ID" value="NZ_JAUSTB010000003.1"/>
</dbReference>
<name>A0AAJ1STI1_9MICC</name>
<evidence type="ECO:0000256" key="1">
    <source>
        <dbReference type="SAM" id="MobiDB-lite"/>
    </source>
</evidence>